<feature type="transmembrane region" description="Helical" evidence="12">
    <location>
        <begin position="204"/>
        <end position="223"/>
    </location>
</feature>
<keyword evidence="11 12" id="KW-0472">Membrane</keyword>
<dbReference type="SUPFAM" id="SSF161077">
    <property type="entry name" value="Photosystem II antenna protein-like"/>
    <property type="match status" value="1"/>
</dbReference>
<dbReference type="STRING" id="59922.P9303_17721"/>
<dbReference type="GO" id="GO:0016168">
    <property type="term" value="F:chlorophyll binding"/>
    <property type="evidence" value="ECO:0007669"/>
    <property type="project" value="UniProtKB-KW"/>
</dbReference>
<evidence type="ECO:0000256" key="1">
    <source>
        <dbReference type="ARBA" id="ARBA00001921"/>
    </source>
</evidence>
<evidence type="ECO:0000256" key="6">
    <source>
        <dbReference type="ARBA" id="ARBA00022531"/>
    </source>
</evidence>
<evidence type="ECO:0000256" key="8">
    <source>
        <dbReference type="ARBA" id="ARBA00022989"/>
    </source>
</evidence>
<evidence type="ECO:0000313" key="14">
    <source>
        <dbReference type="Proteomes" id="UP000002274"/>
    </source>
</evidence>
<organism evidence="13 14">
    <name type="scientific">Prochlorococcus marinus (strain MIT 9303)</name>
    <dbReference type="NCBI Taxonomy" id="59922"/>
    <lineage>
        <taxon>Bacteria</taxon>
        <taxon>Bacillati</taxon>
        <taxon>Cyanobacteriota</taxon>
        <taxon>Cyanophyceae</taxon>
        <taxon>Synechococcales</taxon>
        <taxon>Prochlorococcaceae</taxon>
        <taxon>Prochlorococcus</taxon>
    </lineage>
</organism>
<feature type="transmembrane region" description="Helical" evidence="12">
    <location>
        <begin position="140"/>
        <end position="159"/>
    </location>
</feature>
<evidence type="ECO:0000256" key="11">
    <source>
        <dbReference type="ARBA" id="ARBA00023136"/>
    </source>
</evidence>
<evidence type="ECO:0000256" key="7">
    <source>
        <dbReference type="ARBA" id="ARBA00022692"/>
    </source>
</evidence>
<evidence type="ECO:0000256" key="9">
    <source>
        <dbReference type="ARBA" id="ARBA00022991"/>
    </source>
</evidence>
<comment type="cofactor">
    <cofactor evidence="2">
        <name>divinyl chlorophyll b</name>
        <dbReference type="ChEBI" id="CHEBI:73096"/>
    </cofactor>
</comment>
<dbReference type="GO" id="GO:0009767">
    <property type="term" value="P:photosynthetic electron transport chain"/>
    <property type="evidence" value="ECO:0007669"/>
    <property type="project" value="InterPro"/>
</dbReference>
<evidence type="ECO:0000256" key="2">
    <source>
        <dbReference type="ARBA" id="ARBA00001949"/>
    </source>
</evidence>
<reference evidence="13 14" key="1">
    <citation type="journal article" date="2007" name="PLoS Genet.">
        <title>Patterns and implications of gene gain and loss in the evolution of Prochlorococcus.</title>
        <authorList>
            <person name="Kettler G.C."/>
            <person name="Martiny A.C."/>
            <person name="Huang K."/>
            <person name="Zucker J."/>
            <person name="Coleman M.L."/>
            <person name="Rodrigue S."/>
            <person name="Chen F."/>
            <person name="Lapidus A."/>
            <person name="Ferriera S."/>
            <person name="Johnson J."/>
            <person name="Steglich C."/>
            <person name="Church G.M."/>
            <person name="Richardson P."/>
            <person name="Chisholm S.W."/>
        </authorList>
    </citation>
    <scope>NUCLEOTIDE SEQUENCE [LARGE SCALE GENOMIC DNA]</scope>
    <source>
        <strain evidence="13 14">MIT 9303</strain>
    </source>
</reference>
<dbReference type="HOGENOM" id="CLU_028310_0_0_3"/>
<dbReference type="GO" id="GO:0031676">
    <property type="term" value="C:plasma membrane-derived thylakoid membrane"/>
    <property type="evidence" value="ECO:0007669"/>
    <property type="project" value="UniProtKB-SubCell"/>
</dbReference>
<evidence type="ECO:0000313" key="13">
    <source>
        <dbReference type="EMBL" id="ABM78514.1"/>
    </source>
</evidence>
<protein>
    <submittedName>
        <fullName evidence="13">Light-harvesting complex protein</fullName>
    </submittedName>
</protein>
<comment type="similarity">
    <text evidence="4">Belongs to the PsbB/PsbC family. IsiA/Pcb subfamily.</text>
</comment>
<dbReference type="GO" id="GO:0009521">
    <property type="term" value="C:photosystem"/>
    <property type="evidence" value="ECO:0007669"/>
    <property type="project" value="InterPro"/>
</dbReference>
<evidence type="ECO:0000256" key="10">
    <source>
        <dbReference type="ARBA" id="ARBA00023078"/>
    </source>
</evidence>
<comment type="subcellular location">
    <subcellularLocation>
        <location evidence="3">Cellular thylakoid membrane</location>
        <topology evidence="3">Multi-pass membrane protein</topology>
    </subcellularLocation>
</comment>
<dbReference type="NCBIfam" id="TIGR03041">
    <property type="entry name" value="PS_antenn_a_b"/>
    <property type="match status" value="1"/>
</dbReference>
<keyword evidence="10" id="KW-0793">Thylakoid</keyword>
<dbReference type="RefSeq" id="WP_011826401.1">
    <property type="nucleotide sequence ID" value="NC_008820.1"/>
</dbReference>
<gene>
    <name evidence="13" type="ordered locus">P9303_17721</name>
</gene>
<dbReference type="AlphaFoldDB" id="A2CAK4"/>
<keyword evidence="8 12" id="KW-1133">Transmembrane helix</keyword>
<evidence type="ECO:0000256" key="4">
    <source>
        <dbReference type="ARBA" id="ARBA00006689"/>
    </source>
</evidence>
<dbReference type="InterPro" id="IPR036001">
    <property type="entry name" value="PS_II_antenna-like_sf"/>
</dbReference>
<evidence type="ECO:0000256" key="5">
    <source>
        <dbReference type="ARBA" id="ARBA00022494"/>
    </source>
</evidence>
<sequence>MQTYGKTDVTYAWYAGNSGVTNRSGRFIASHIGHTGLICFGAGANTLFELARYDSALPIGDQGFVVLPHLAGLGIGGIENGVITDSYGMLVVAVFHLIFSAVYAGGAMLHSFRYKEDLGEYPQGSRPNKFDFKWDDPDRLTFILGHHLLFLGLGCVQFVEWAKYHGIYDPAMGVVRKVEYNLDLSMVWNHQIDFLTINSLEDVMGGHAFLAFFLSAGAVWHIFSKPFGEYTEFKGKGLLSAEFVLSTSLAGAAFIAFVAAFWASMNTTIYPTDLYGGPLNIELNFAPYFSDTDPLFGGDVHSARSWLSNFHFYLGFFYLQGHFWHGLRAMGFDFKRVEKLFDQLESNEISLNPGKSTTVPSTSTDNAT</sequence>
<keyword evidence="6" id="KW-0602">Photosynthesis</keyword>
<dbReference type="EMBL" id="CP000554">
    <property type="protein sequence ID" value="ABM78514.1"/>
    <property type="molecule type" value="Genomic_DNA"/>
</dbReference>
<name>A2CAK4_PROM3</name>
<keyword evidence="7 12" id="KW-0812">Transmembrane</keyword>
<comment type="cofactor">
    <cofactor evidence="1">
        <name>divinyl chlorophyll a</name>
        <dbReference type="ChEBI" id="CHEBI:73095"/>
    </cofactor>
</comment>
<feature type="transmembrane region" description="Helical" evidence="12">
    <location>
        <begin position="87"/>
        <end position="109"/>
    </location>
</feature>
<dbReference type="KEGG" id="pmf:P9303_17721"/>
<dbReference type="InterPro" id="IPR000932">
    <property type="entry name" value="PS_antenna-like"/>
</dbReference>
<feature type="transmembrane region" description="Helical" evidence="12">
    <location>
        <begin position="243"/>
        <end position="265"/>
    </location>
</feature>
<dbReference type="BioCyc" id="PMAR59922:G1G80-1538-MONOMER"/>
<accession>A2CAK4</accession>
<proteinExistence type="inferred from homology"/>
<dbReference type="Proteomes" id="UP000002274">
    <property type="component" value="Chromosome"/>
</dbReference>
<dbReference type="Pfam" id="PF00421">
    <property type="entry name" value="PSII"/>
    <property type="match status" value="1"/>
</dbReference>
<keyword evidence="5" id="KW-0148">Chlorophyll</keyword>
<evidence type="ECO:0000256" key="12">
    <source>
        <dbReference type="SAM" id="Phobius"/>
    </source>
</evidence>
<keyword evidence="9" id="KW-0157">Chromophore</keyword>
<evidence type="ECO:0000256" key="3">
    <source>
        <dbReference type="ARBA" id="ARBA00004636"/>
    </source>
</evidence>